<dbReference type="InterPro" id="IPR000923">
    <property type="entry name" value="BlueCu_1"/>
</dbReference>
<keyword evidence="3 7" id="KW-0479">Metal-binding</keyword>
<keyword evidence="2" id="KW-0813">Transport</keyword>
<dbReference type="PANTHER" id="PTHR36507:SF1">
    <property type="entry name" value="BLL1555 PROTEIN"/>
    <property type="match status" value="1"/>
</dbReference>
<feature type="region of interest" description="Disordered" evidence="8">
    <location>
        <begin position="82"/>
        <end position="130"/>
    </location>
</feature>
<comment type="subcellular location">
    <subcellularLocation>
        <location evidence="1">Periplasm</location>
    </subcellularLocation>
</comment>
<comment type="cofactor">
    <cofactor evidence="7">
        <name>Cu cation</name>
        <dbReference type="ChEBI" id="CHEBI:23378"/>
    </cofactor>
    <text evidence="7">Binds 1 copper ion per subunit.</text>
</comment>
<gene>
    <name evidence="10" type="ORF">SAMN05421835_13132</name>
</gene>
<reference evidence="10 11" key="1">
    <citation type="submission" date="2016-10" db="EMBL/GenBank/DDBJ databases">
        <authorList>
            <person name="de Groot N.N."/>
        </authorList>
    </citation>
    <scope>NUCLEOTIDE SEQUENCE [LARGE SCALE GENOMIC DNA]</scope>
    <source>
        <strain evidence="10 11">DSM 44468</strain>
    </source>
</reference>
<dbReference type="STRING" id="115433.SAMN05421835_13132"/>
<dbReference type="CDD" id="cd13921">
    <property type="entry name" value="Amicyanin"/>
    <property type="match status" value="1"/>
</dbReference>
<dbReference type="InterPro" id="IPR052721">
    <property type="entry name" value="ET_Amicyanin"/>
</dbReference>
<feature type="binding site" evidence="7">
    <location>
        <position position="67"/>
    </location>
    <ligand>
        <name>Cu cation</name>
        <dbReference type="ChEBI" id="CHEBI:23378"/>
    </ligand>
</feature>
<dbReference type="PRINTS" id="PR00155">
    <property type="entry name" value="AMICYANIN"/>
</dbReference>
<evidence type="ECO:0000256" key="8">
    <source>
        <dbReference type="SAM" id="MobiDB-lite"/>
    </source>
</evidence>
<evidence type="ECO:0000256" key="7">
    <source>
        <dbReference type="PIRSR" id="PIRSR602386-1"/>
    </source>
</evidence>
<dbReference type="PANTHER" id="PTHR36507">
    <property type="entry name" value="BLL1555 PROTEIN"/>
    <property type="match status" value="1"/>
</dbReference>
<evidence type="ECO:0000256" key="1">
    <source>
        <dbReference type="ARBA" id="ARBA00004418"/>
    </source>
</evidence>
<dbReference type="Proteomes" id="UP000199025">
    <property type="component" value="Unassembled WGS sequence"/>
</dbReference>
<dbReference type="SUPFAM" id="SSF49503">
    <property type="entry name" value="Cupredoxins"/>
    <property type="match status" value="1"/>
</dbReference>
<feature type="binding site" evidence="7">
    <location>
        <position position="73"/>
    </location>
    <ligand>
        <name>Cu cation</name>
        <dbReference type="ChEBI" id="CHEBI:23378"/>
    </ligand>
</feature>
<evidence type="ECO:0000259" key="9">
    <source>
        <dbReference type="Pfam" id="PF00127"/>
    </source>
</evidence>
<sequence length="244" mass="26004">MEIKNYAYSPASLTVAVGDTVTWTNEDVAPHTVTVSNGPVKFNSPNLQQGQSFTYTFTQEGTYDYYCAVHPDMKATVTVTGAATTPPSTSQSPTAAPTTSMSMPSSPSSPASSSTPSMSMPSTSSGSASGCVSKGVLQPILDHVKAAHLEESPGQQVADLLNLDQYIKTHTVWLEQVLSPVFNGSADKVVTDTLAPIWAHIQSAHLETSLSQQVTDALNLDQYIKTHTVWLEQVLTPLANQLTC</sequence>
<evidence type="ECO:0000313" key="10">
    <source>
        <dbReference type="EMBL" id="SFK73775.1"/>
    </source>
</evidence>
<evidence type="ECO:0000313" key="11">
    <source>
        <dbReference type="Proteomes" id="UP000199025"/>
    </source>
</evidence>
<evidence type="ECO:0000256" key="5">
    <source>
        <dbReference type="ARBA" id="ARBA00022982"/>
    </source>
</evidence>
<keyword evidence="11" id="KW-1185">Reference proteome</keyword>
<accession>A0A1I4BYP3</accession>
<feature type="domain" description="Blue (type 1) copper" evidence="9">
    <location>
        <begin position="5"/>
        <end position="79"/>
    </location>
</feature>
<name>A0A1I4BYP3_9PSEU</name>
<dbReference type="AlphaFoldDB" id="A0A1I4BYP3"/>
<dbReference type="Gene3D" id="2.60.40.420">
    <property type="entry name" value="Cupredoxins - blue copper proteins"/>
    <property type="match status" value="1"/>
</dbReference>
<evidence type="ECO:0000256" key="6">
    <source>
        <dbReference type="ARBA" id="ARBA00023008"/>
    </source>
</evidence>
<dbReference type="Pfam" id="PF00127">
    <property type="entry name" value="Copper-bind"/>
    <property type="match status" value="1"/>
</dbReference>
<keyword evidence="5" id="KW-0249">Electron transport</keyword>
<evidence type="ECO:0000256" key="4">
    <source>
        <dbReference type="ARBA" id="ARBA00022764"/>
    </source>
</evidence>
<dbReference type="InterPro" id="IPR002386">
    <property type="entry name" value="Amicyanin/Pseudoazurin"/>
</dbReference>
<keyword evidence="6 7" id="KW-0186">Copper</keyword>
<dbReference type="GO" id="GO:0005507">
    <property type="term" value="F:copper ion binding"/>
    <property type="evidence" value="ECO:0007669"/>
    <property type="project" value="InterPro"/>
</dbReference>
<dbReference type="InterPro" id="IPR035668">
    <property type="entry name" value="Amicyanin"/>
</dbReference>
<organism evidence="10 11">
    <name type="scientific">Amycolatopsis sacchari</name>
    <dbReference type="NCBI Taxonomy" id="115433"/>
    <lineage>
        <taxon>Bacteria</taxon>
        <taxon>Bacillati</taxon>
        <taxon>Actinomycetota</taxon>
        <taxon>Actinomycetes</taxon>
        <taxon>Pseudonocardiales</taxon>
        <taxon>Pseudonocardiaceae</taxon>
        <taxon>Amycolatopsis</taxon>
    </lineage>
</organism>
<feature type="binding site" evidence="7">
    <location>
        <position position="70"/>
    </location>
    <ligand>
        <name>Cu cation</name>
        <dbReference type="ChEBI" id="CHEBI:23378"/>
    </ligand>
</feature>
<evidence type="ECO:0000256" key="3">
    <source>
        <dbReference type="ARBA" id="ARBA00022723"/>
    </source>
</evidence>
<dbReference type="InterPro" id="IPR008972">
    <property type="entry name" value="Cupredoxin"/>
</dbReference>
<evidence type="ECO:0000256" key="2">
    <source>
        <dbReference type="ARBA" id="ARBA00022448"/>
    </source>
</evidence>
<dbReference type="GO" id="GO:0042597">
    <property type="term" value="C:periplasmic space"/>
    <property type="evidence" value="ECO:0007669"/>
    <property type="project" value="UniProtKB-SubCell"/>
</dbReference>
<protein>
    <submittedName>
        <fullName evidence="10">Copper binding protein, plastocyanin/azurin family</fullName>
    </submittedName>
</protein>
<keyword evidence="4" id="KW-0574">Periplasm</keyword>
<dbReference type="EMBL" id="FORP01000031">
    <property type="protein sequence ID" value="SFK73775.1"/>
    <property type="molecule type" value="Genomic_DNA"/>
</dbReference>
<proteinExistence type="predicted"/>
<feature type="binding site" evidence="7">
    <location>
        <position position="31"/>
    </location>
    <ligand>
        <name>Cu cation</name>
        <dbReference type="ChEBI" id="CHEBI:23378"/>
    </ligand>
</feature>
<dbReference type="GO" id="GO:0009055">
    <property type="term" value="F:electron transfer activity"/>
    <property type="evidence" value="ECO:0007669"/>
    <property type="project" value="InterPro"/>
</dbReference>